<accession>A0A5B8S4F6</accession>
<dbReference type="InterPro" id="IPR020449">
    <property type="entry name" value="Tscrpt_reg_AraC-type_HTH"/>
</dbReference>
<evidence type="ECO:0000256" key="2">
    <source>
        <dbReference type="ARBA" id="ARBA00023125"/>
    </source>
</evidence>
<dbReference type="PRINTS" id="PR00032">
    <property type="entry name" value="HTHARAC"/>
</dbReference>
<evidence type="ECO:0000313" key="5">
    <source>
        <dbReference type="EMBL" id="QEA16044.1"/>
    </source>
</evidence>
<evidence type="ECO:0000313" key="6">
    <source>
        <dbReference type="Proteomes" id="UP000321172"/>
    </source>
</evidence>
<dbReference type="InterPro" id="IPR018060">
    <property type="entry name" value="HTH_AraC"/>
</dbReference>
<sequence>MRRYRQLLSNPQARLQGPLRLQPQRAFDRTSKHPLFLKRSLNPNHPSLDLILINQLNSKQCQSAISCHAIAHLRKSVRRVESRHVCDGNFRPECEGGLNTGLYSMGKCGQAIGKCRQVPRIPEGPVRVLLRQRPIKIEYNQTYSAETCRSIARDAVAHLGSRAQLRVPTGLLAHFAEWFGWPDWLLDGTELALDVDKSFPATLTLADDLTILANIIDNGFASAFLSRLQLSSLGVPGSTNSLVRETAPDLRSALTVLARAITVSNPIYEAKLDLDGEMAKFVMSSKIDMGRIFGLAAAVVVMMLRQTFAVFVGGRTAELKITIGPEAIHDLETFNTDLLIKVSIGRDLCVSFPAAWLETPNPIFDRDLWLIVVARIEARERALRQNSEIATIESQIAAIFERGGSPPRMKQVADQMGISSRSLTRKLAAADVTFHDLVETRRRHRAAVLIARADIPLKEVAYRLGFSDMSTFSRTFKKWFSKSPAAYRSESRR</sequence>
<dbReference type="AlphaFoldDB" id="A0A5B8S4F6"/>
<dbReference type="PROSITE" id="PS01124">
    <property type="entry name" value="HTH_ARAC_FAMILY_2"/>
    <property type="match status" value="1"/>
</dbReference>
<reference evidence="5 6" key="1">
    <citation type="journal article" date="2013" name="J. Microbiol. Biotechnol.">
        <title>Novosphingobium ginsenosidimutans sp. nov., with the ability to convert ginsenoside.</title>
        <authorList>
            <person name="Kim J.K."/>
            <person name="He D."/>
            <person name="Liu Q.M."/>
            <person name="Park H.Y."/>
            <person name="Jung M.S."/>
            <person name="Yoon M.H."/>
            <person name="Kim S.C."/>
            <person name="Im W.T."/>
        </authorList>
    </citation>
    <scope>NUCLEOTIDE SEQUENCE [LARGE SCALE GENOMIC DNA]</scope>
    <source>
        <strain evidence="5 6">FW-6</strain>
    </source>
</reference>
<feature type="domain" description="HTH araC/xylS-type" evidence="4">
    <location>
        <begin position="390"/>
        <end position="490"/>
    </location>
</feature>
<dbReference type="SMART" id="SM00342">
    <property type="entry name" value="HTH_ARAC"/>
    <property type="match status" value="1"/>
</dbReference>
<dbReference type="OrthoDB" id="9805730at2"/>
<dbReference type="GO" id="GO:0005829">
    <property type="term" value="C:cytosol"/>
    <property type="evidence" value="ECO:0007669"/>
    <property type="project" value="TreeGrafter"/>
</dbReference>
<dbReference type="Proteomes" id="UP000321172">
    <property type="component" value="Chromosome"/>
</dbReference>
<dbReference type="PANTHER" id="PTHR47894">
    <property type="entry name" value="HTH-TYPE TRANSCRIPTIONAL REGULATOR GADX"/>
    <property type="match status" value="1"/>
</dbReference>
<dbReference type="PANTHER" id="PTHR47894:SF4">
    <property type="entry name" value="HTH-TYPE TRANSCRIPTIONAL REGULATOR GADX"/>
    <property type="match status" value="1"/>
</dbReference>
<dbReference type="KEGG" id="ngf:FRF71_07800"/>
<protein>
    <submittedName>
        <fullName evidence="5">Helix-turn-helix transcriptional regulator</fullName>
    </submittedName>
</protein>
<evidence type="ECO:0000259" key="4">
    <source>
        <dbReference type="PROSITE" id="PS01124"/>
    </source>
</evidence>
<dbReference type="GO" id="GO:0000976">
    <property type="term" value="F:transcription cis-regulatory region binding"/>
    <property type="evidence" value="ECO:0007669"/>
    <property type="project" value="TreeGrafter"/>
</dbReference>
<keyword evidence="3" id="KW-0804">Transcription</keyword>
<gene>
    <name evidence="5" type="ORF">FRF71_07800</name>
</gene>
<dbReference type="SUPFAM" id="SSF46689">
    <property type="entry name" value="Homeodomain-like"/>
    <property type="match status" value="1"/>
</dbReference>
<organism evidence="5 6">
    <name type="scientific">Novosphingobium ginsenosidimutans</name>
    <dbReference type="NCBI Taxonomy" id="1176536"/>
    <lineage>
        <taxon>Bacteria</taxon>
        <taxon>Pseudomonadati</taxon>
        <taxon>Pseudomonadota</taxon>
        <taxon>Alphaproteobacteria</taxon>
        <taxon>Sphingomonadales</taxon>
        <taxon>Sphingomonadaceae</taxon>
        <taxon>Novosphingobium</taxon>
    </lineage>
</organism>
<proteinExistence type="predicted"/>
<dbReference type="Pfam" id="PF12833">
    <property type="entry name" value="HTH_18"/>
    <property type="match status" value="1"/>
</dbReference>
<keyword evidence="1" id="KW-0805">Transcription regulation</keyword>
<evidence type="ECO:0000256" key="1">
    <source>
        <dbReference type="ARBA" id="ARBA00023015"/>
    </source>
</evidence>
<dbReference type="EMBL" id="CP042345">
    <property type="protein sequence ID" value="QEA16044.1"/>
    <property type="molecule type" value="Genomic_DNA"/>
</dbReference>
<dbReference type="GO" id="GO:0003700">
    <property type="term" value="F:DNA-binding transcription factor activity"/>
    <property type="evidence" value="ECO:0007669"/>
    <property type="project" value="InterPro"/>
</dbReference>
<evidence type="ECO:0000256" key="3">
    <source>
        <dbReference type="ARBA" id="ARBA00023163"/>
    </source>
</evidence>
<keyword evidence="2" id="KW-0238">DNA-binding</keyword>
<name>A0A5B8S4F6_9SPHN</name>
<dbReference type="Gene3D" id="1.10.10.60">
    <property type="entry name" value="Homeodomain-like"/>
    <property type="match status" value="1"/>
</dbReference>
<keyword evidence="6" id="KW-1185">Reference proteome</keyword>
<dbReference type="InterPro" id="IPR009057">
    <property type="entry name" value="Homeodomain-like_sf"/>
</dbReference>